<proteinExistence type="predicted"/>
<reference evidence="1" key="1">
    <citation type="submission" date="2021-01" db="EMBL/GenBank/DDBJ databases">
        <authorList>
            <consortium name="Genoscope - CEA"/>
            <person name="William W."/>
        </authorList>
    </citation>
    <scope>NUCLEOTIDE SEQUENCE</scope>
</reference>
<evidence type="ECO:0000313" key="1">
    <source>
        <dbReference type="EMBL" id="CAF1835031.1"/>
    </source>
</evidence>
<sequence>MRRYLSCRFLFKHVNGFPTKLVRKPPHKTFHHEFVVLTQKPSPPEQSETTSPRA</sequence>
<dbReference type="EMBL" id="HG994368">
    <property type="protein sequence ID" value="CAF1835031.1"/>
    <property type="molecule type" value="Genomic_DNA"/>
</dbReference>
<gene>
    <name evidence="1" type="ORF">DARMORV10_C04P25280.1</name>
</gene>
<accession>A0A816JGM8</accession>
<dbReference type="Proteomes" id="UP001295469">
    <property type="component" value="Chromosome C04"/>
</dbReference>
<organism evidence="1">
    <name type="scientific">Brassica napus</name>
    <name type="common">Rape</name>
    <dbReference type="NCBI Taxonomy" id="3708"/>
    <lineage>
        <taxon>Eukaryota</taxon>
        <taxon>Viridiplantae</taxon>
        <taxon>Streptophyta</taxon>
        <taxon>Embryophyta</taxon>
        <taxon>Tracheophyta</taxon>
        <taxon>Spermatophyta</taxon>
        <taxon>Magnoliopsida</taxon>
        <taxon>eudicotyledons</taxon>
        <taxon>Gunneridae</taxon>
        <taxon>Pentapetalae</taxon>
        <taxon>rosids</taxon>
        <taxon>malvids</taxon>
        <taxon>Brassicales</taxon>
        <taxon>Brassicaceae</taxon>
        <taxon>Brassiceae</taxon>
        <taxon>Brassica</taxon>
    </lineage>
</organism>
<protein>
    <submittedName>
        <fullName evidence="1">(rape) hypothetical protein</fullName>
    </submittedName>
</protein>
<name>A0A816JGM8_BRANA</name>
<dbReference type="AlphaFoldDB" id="A0A816JGM8"/>